<protein>
    <submittedName>
        <fullName evidence="1">Uncharacterized protein</fullName>
    </submittedName>
</protein>
<name>A0A426YBH5_ENSVE</name>
<evidence type="ECO:0000313" key="2">
    <source>
        <dbReference type="Proteomes" id="UP000287651"/>
    </source>
</evidence>
<dbReference type="AlphaFoldDB" id="A0A426YBH5"/>
<accession>A0A426YBH5</accession>
<evidence type="ECO:0000313" key="1">
    <source>
        <dbReference type="EMBL" id="RRT49085.1"/>
    </source>
</evidence>
<reference evidence="1 2" key="1">
    <citation type="journal article" date="2014" name="Agronomy (Basel)">
        <title>A Draft Genome Sequence for Ensete ventricosum, the Drought-Tolerant Tree Against Hunger.</title>
        <authorList>
            <person name="Harrison J."/>
            <person name="Moore K.A."/>
            <person name="Paszkiewicz K."/>
            <person name="Jones T."/>
            <person name="Grant M."/>
            <person name="Ambacheew D."/>
            <person name="Muzemil S."/>
            <person name="Studholme D.J."/>
        </authorList>
    </citation>
    <scope>NUCLEOTIDE SEQUENCE [LARGE SCALE GENOMIC DNA]</scope>
</reference>
<comment type="caution">
    <text evidence="1">The sequence shown here is derived from an EMBL/GenBank/DDBJ whole genome shotgun (WGS) entry which is preliminary data.</text>
</comment>
<sequence length="70" mass="7559">MRWSTVGWKELSGSVRKVGGWCLGARVGNFRLRLGSVVDSCKKVKSGGVPDVTPLMVKSVWLSICDLPAP</sequence>
<gene>
    <name evidence="1" type="ORF">B296_00040551</name>
</gene>
<dbReference type="Proteomes" id="UP000287651">
    <property type="component" value="Unassembled WGS sequence"/>
</dbReference>
<organism evidence="1 2">
    <name type="scientific">Ensete ventricosum</name>
    <name type="common">Abyssinian banana</name>
    <name type="synonym">Musa ensete</name>
    <dbReference type="NCBI Taxonomy" id="4639"/>
    <lineage>
        <taxon>Eukaryota</taxon>
        <taxon>Viridiplantae</taxon>
        <taxon>Streptophyta</taxon>
        <taxon>Embryophyta</taxon>
        <taxon>Tracheophyta</taxon>
        <taxon>Spermatophyta</taxon>
        <taxon>Magnoliopsida</taxon>
        <taxon>Liliopsida</taxon>
        <taxon>Zingiberales</taxon>
        <taxon>Musaceae</taxon>
        <taxon>Ensete</taxon>
    </lineage>
</organism>
<dbReference type="EMBL" id="AMZH03013553">
    <property type="protein sequence ID" value="RRT49085.1"/>
    <property type="molecule type" value="Genomic_DNA"/>
</dbReference>
<proteinExistence type="predicted"/>